<comment type="caution">
    <text evidence="5">The sequence shown here is derived from an EMBL/GenBank/DDBJ whole genome shotgun (WGS) entry which is preliminary data.</text>
</comment>
<dbReference type="AlphaFoldDB" id="A0A7W9INC8"/>
<dbReference type="GO" id="GO:0043565">
    <property type="term" value="F:sequence-specific DNA binding"/>
    <property type="evidence" value="ECO:0007669"/>
    <property type="project" value="InterPro"/>
</dbReference>
<keyword evidence="6" id="KW-1185">Reference proteome</keyword>
<dbReference type="Pfam" id="PF14525">
    <property type="entry name" value="AraC_binding_2"/>
    <property type="match status" value="1"/>
</dbReference>
<dbReference type="InterPro" id="IPR018062">
    <property type="entry name" value="HTH_AraC-typ_CS"/>
</dbReference>
<dbReference type="InterPro" id="IPR009057">
    <property type="entry name" value="Homeodomain-like_sf"/>
</dbReference>
<dbReference type="PROSITE" id="PS01124">
    <property type="entry name" value="HTH_ARAC_FAMILY_2"/>
    <property type="match status" value="1"/>
</dbReference>
<proteinExistence type="predicted"/>
<dbReference type="Proteomes" id="UP000540685">
    <property type="component" value="Unassembled WGS sequence"/>
</dbReference>
<dbReference type="SUPFAM" id="SSF46689">
    <property type="entry name" value="Homeodomain-like"/>
    <property type="match status" value="2"/>
</dbReference>
<evidence type="ECO:0000313" key="5">
    <source>
        <dbReference type="EMBL" id="MBB5823194.1"/>
    </source>
</evidence>
<dbReference type="PROSITE" id="PS00041">
    <property type="entry name" value="HTH_ARAC_FAMILY_1"/>
    <property type="match status" value="1"/>
</dbReference>
<evidence type="ECO:0000313" key="6">
    <source>
        <dbReference type="Proteomes" id="UP000540685"/>
    </source>
</evidence>
<accession>A0A7W9INC8</accession>
<evidence type="ECO:0000256" key="2">
    <source>
        <dbReference type="ARBA" id="ARBA00023125"/>
    </source>
</evidence>
<dbReference type="PANTHER" id="PTHR46796">
    <property type="entry name" value="HTH-TYPE TRANSCRIPTIONAL ACTIVATOR RHAS-RELATED"/>
    <property type="match status" value="1"/>
</dbReference>
<name>A0A7W9INC8_9ACTN</name>
<reference evidence="5 6" key="1">
    <citation type="submission" date="2020-08" db="EMBL/GenBank/DDBJ databases">
        <title>Sequencing the genomes of 1000 actinobacteria strains.</title>
        <authorList>
            <person name="Klenk H.-P."/>
        </authorList>
    </citation>
    <scope>NUCLEOTIDE SEQUENCE [LARGE SCALE GENOMIC DNA]</scope>
    <source>
        <strain evidence="5 6">DSM 46887</strain>
    </source>
</reference>
<sequence length="332" mass="36322">MGPTGQERERIPLGNRPVFDTVDLDEARERVSAVFCPHRLELTGGTPGLAARLNSTRLGGLRVNYLDYGAAVRIEPGELETFFLVQIPLAGRSLIRCGGQEIVSAPGLASLPSPSEHLDMRWEAGCPQLIVKFDRPAVEGALELMLGEPLDRPIVFDLGVDMTSGWARAWRAMIDLVVGEADHDDGLAAQPLAAAHLENALLSSLLTGQPSNYRERLRAPQAPALPKVVRRAMEFIEGHADRPLTTEEVARAVAVSGRSLQEGFRRHLGLSPMAYLRDVRLDRVHEELATGDPARCTVTGVAARWGFSHQGRFAALYRERHGRSPSHTLRGC</sequence>
<dbReference type="RefSeq" id="WP_184540204.1">
    <property type="nucleotide sequence ID" value="NZ_JACHMP010000001.1"/>
</dbReference>
<evidence type="ECO:0000259" key="4">
    <source>
        <dbReference type="PROSITE" id="PS01124"/>
    </source>
</evidence>
<feature type="domain" description="HTH araC/xylS-type" evidence="4">
    <location>
        <begin position="230"/>
        <end position="331"/>
    </location>
</feature>
<gene>
    <name evidence="5" type="ORF">F4562_006256</name>
</gene>
<dbReference type="GO" id="GO:0003700">
    <property type="term" value="F:DNA-binding transcription factor activity"/>
    <property type="evidence" value="ECO:0007669"/>
    <property type="project" value="InterPro"/>
</dbReference>
<dbReference type="SMART" id="SM00342">
    <property type="entry name" value="HTH_ARAC"/>
    <property type="match status" value="1"/>
</dbReference>
<keyword evidence="3" id="KW-0804">Transcription</keyword>
<evidence type="ECO:0000256" key="1">
    <source>
        <dbReference type="ARBA" id="ARBA00023015"/>
    </source>
</evidence>
<keyword evidence="1" id="KW-0805">Transcription regulation</keyword>
<dbReference type="Gene3D" id="1.10.10.60">
    <property type="entry name" value="Homeodomain-like"/>
    <property type="match status" value="1"/>
</dbReference>
<dbReference type="InterPro" id="IPR035418">
    <property type="entry name" value="AraC-bd_2"/>
</dbReference>
<dbReference type="InterPro" id="IPR018060">
    <property type="entry name" value="HTH_AraC"/>
</dbReference>
<protein>
    <submittedName>
        <fullName evidence="5">AraC-like DNA-binding protein</fullName>
    </submittedName>
</protein>
<keyword evidence="2 5" id="KW-0238">DNA-binding</keyword>
<dbReference type="PANTHER" id="PTHR46796:SF12">
    <property type="entry name" value="HTH-TYPE DNA-BINDING TRANSCRIPTIONAL ACTIVATOR EUTR"/>
    <property type="match status" value="1"/>
</dbReference>
<dbReference type="Pfam" id="PF12833">
    <property type="entry name" value="HTH_18"/>
    <property type="match status" value="1"/>
</dbReference>
<organism evidence="5 6">
    <name type="scientific">Streptosporangium becharense</name>
    <dbReference type="NCBI Taxonomy" id="1816182"/>
    <lineage>
        <taxon>Bacteria</taxon>
        <taxon>Bacillati</taxon>
        <taxon>Actinomycetota</taxon>
        <taxon>Actinomycetes</taxon>
        <taxon>Streptosporangiales</taxon>
        <taxon>Streptosporangiaceae</taxon>
        <taxon>Streptosporangium</taxon>
    </lineage>
</organism>
<evidence type="ECO:0000256" key="3">
    <source>
        <dbReference type="ARBA" id="ARBA00023163"/>
    </source>
</evidence>
<dbReference type="EMBL" id="JACHMP010000001">
    <property type="protein sequence ID" value="MBB5823194.1"/>
    <property type="molecule type" value="Genomic_DNA"/>
</dbReference>
<dbReference type="InterPro" id="IPR050204">
    <property type="entry name" value="AraC_XylS_family_regulators"/>
</dbReference>